<dbReference type="Proteomes" id="UP000823936">
    <property type="component" value="Unassembled WGS sequence"/>
</dbReference>
<evidence type="ECO:0000313" key="3">
    <source>
        <dbReference type="Proteomes" id="UP000823936"/>
    </source>
</evidence>
<dbReference type="EMBL" id="DXHU01000006">
    <property type="protein sequence ID" value="HIV98560.1"/>
    <property type="molecule type" value="Genomic_DNA"/>
</dbReference>
<keyword evidence="2" id="KW-0238">DNA-binding</keyword>
<dbReference type="AlphaFoldDB" id="A0A9D1PSS5"/>
<dbReference type="Pfam" id="PF01396">
    <property type="entry name" value="Zn_ribbon_Top1"/>
    <property type="match status" value="1"/>
</dbReference>
<reference evidence="2" key="2">
    <citation type="submission" date="2021-04" db="EMBL/GenBank/DDBJ databases">
        <authorList>
            <person name="Gilroy R."/>
        </authorList>
    </citation>
    <scope>NUCLEOTIDE SEQUENCE</scope>
    <source>
        <strain evidence="2">Gambia11-129</strain>
    </source>
</reference>
<protein>
    <submittedName>
        <fullName evidence="2">Topoisomerase DNA-binding C4 zinc finger domain-containing protein</fullName>
    </submittedName>
</protein>
<dbReference type="GO" id="GO:0003916">
    <property type="term" value="F:DNA topoisomerase activity"/>
    <property type="evidence" value="ECO:0007669"/>
    <property type="project" value="InterPro"/>
</dbReference>
<dbReference type="Gene3D" id="3.30.65.10">
    <property type="entry name" value="Bacterial Topoisomerase I, domain 1"/>
    <property type="match status" value="1"/>
</dbReference>
<reference evidence="2" key="1">
    <citation type="journal article" date="2021" name="PeerJ">
        <title>Extensive microbial diversity within the chicken gut microbiome revealed by metagenomics and culture.</title>
        <authorList>
            <person name="Gilroy R."/>
            <person name="Ravi A."/>
            <person name="Getino M."/>
            <person name="Pursley I."/>
            <person name="Horton D.L."/>
            <person name="Alikhan N.F."/>
            <person name="Baker D."/>
            <person name="Gharbi K."/>
            <person name="Hall N."/>
            <person name="Watson M."/>
            <person name="Adriaenssens E.M."/>
            <person name="Foster-Nyarko E."/>
            <person name="Jarju S."/>
            <person name="Secka A."/>
            <person name="Antonio M."/>
            <person name="Oren A."/>
            <person name="Chaudhuri R.R."/>
            <person name="La Ragione R."/>
            <person name="Hildebrand F."/>
            <person name="Pallen M.J."/>
        </authorList>
    </citation>
    <scope>NUCLEOTIDE SEQUENCE</scope>
    <source>
        <strain evidence="2">Gambia11-129</strain>
    </source>
</reference>
<evidence type="ECO:0000259" key="1">
    <source>
        <dbReference type="Pfam" id="PF01396"/>
    </source>
</evidence>
<sequence length="31" mass="3466">MRTAKKGPNAGSRFLGCSRYPDCKYTISRNS</sequence>
<dbReference type="GO" id="GO:0006265">
    <property type="term" value="P:DNA topological change"/>
    <property type="evidence" value="ECO:0007669"/>
    <property type="project" value="InterPro"/>
</dbReference>
<dbReference type="GO" id="GO:0005694">
    <property type="term" value="C:chromosome"/>
    <property type="evidence" value="ECO:0007669"/>
    <property type="project" value="InterPro"/>
</dbReference>
<accession>A0A9D1PSS5</accession>
<dbReference type="GO" id="GO:0003677">
    <property type="term" value="F:DNA binding"/>
    <property type="evidence" value="ECO:0007669"/>
    <property type="project" value="UniProtKB-KW"/>
</dbReference>
<name>A0A9D1PSS5_9SPIO</name>
<evidence type="ECO:0000313" key="2">
    <source>
        <dbReference type="EMBL" id="HIV98560.1"/>
    </source>
</evidence>
<proteinExistence type="predicted"/>
<dbReference type="InterPro" id="IPR013498">
    <property type="entry name" value="Topo_IA_Znf"/>
</dbReference>
<gene>
    <name evidence="2" type="ORF">IAB12_02120</name>
</gene>
<feature type="domain" description="DNA topoisomerase type IA zn finger" evidence="1">
    <location>
        <begin position="9"/>
        <end position="29"/>
    </location>
</feature>
<organism evidence="2 3">
    <name type="scientific">Candidatus Ornithospirochaeta avicola</name>
    <dbReference type="NCBI Taxonomy" id="2840896"/>
    <lineage>
        <taxon>Bacteria</taxon>
        <taxon>Pseudomonadati</taxon>
        <taxon>Spirochaetota</taxon>
        <taxon>Spirochaetia</taxon>
        <taxon>Spirochaetales</taxon>
        <taxon>Spirochaetaceae</taxon>
        <taxon>Spirochaetaceae incertae sedis</taxon>
        <taxon>Candidatus Ornithospirochaeta</taxon>
    </lineage>
</organism>
<comment type="caution">
    <text evidence="2">The sequence shown here is derived from an EMBL/GenBank/DDBJ whole genome shotgun (WGS) entry which is preliminary data.</text>
</comment>